<comment type="caution">
    <text evidence="9">The sequence shown here is derived from an EMBL/GenBank/DDBJ whole genome shotgun (WGS) entry which is preliminary data.</text>
</comment>
<comment type="subcellular location">
    <subcellularLocation>
        <location evidence="1">Cell membrane</location>
        <topology evidence="1">Multi-pass membrane protein</topology>
    </subcellularLocation>
</comment>
<feature type="domain" description="ABC transmembrane type-1" evidence="8">
    <location>
        <begin position="90"/>
        <end position="280"/>
    </location>
</feature>
<keyword evidence="4 7" id="KW-0812">Transmembrane</keyword>
<evidence type="ECO:0000256" key="1">
    <source>
        <dbReference type="ARBA" id="ARBA00004651"/>
    </source>
</evidence>
<sequence length="293" mass="31611">MKRKRETRAKELIRRFKYNKSAVFGLVILIVLVLSAIFADYIAPHDPTPAPPQLFNKLKPGFWSEEAVKGMPLGTDALGRDVLSRVIYGARVSLSAGFVAVGIATFFGIILGVIAGYYGGAVDAALMRIVDIMFAFPALLLAIVIVAVIGQGLGKAMVAIGIVYTPQMARIIRSSVLYIKEMEYIEVQKAIGSSNARIIFRHILPNSIAPVIVYGTLMLATAILDCAALGFLGLGAQPPTPEWGAMLSRSYSYIVSGAWWAATFPGIAILFSVLGLNLLGDGLRDILDPRLRI</sequence>
<dbReference type="EMBL" id="LAZR01003101">
    <property type="protein sequence ID" value="KKN21993.1"/>
    <property type="molecule type" value="Genomic_DNA"/>
</dbReference>
<evidence type="ECO:0000256" key="7">
    <source>
        <dbReference type="SAM" id="Phobius"/>
    </source>
</evidence>
<feature type="transmembrane region" description="Helical" evidence="7">
    <location>
        <begin position="129"/>
        <end position="150"/>
    </location>
</feature>
<keyword evidence="3" id="KW-1003">Cell membrane</keyword>
<dbReference type="Pfam" id="PF12911">
    <property type="entry name" value="OppC_N"/>
    <property type="match status" value="1"/>
</dbReference>
<protein>
    <recommendedName>
        <fullName evidence="8">ABC transmembrane type-1 domain-containing protein</fullName>
    </recommendedName>
</protein>
<dbReference type="PANTHER" id="PTHR43386:SF1">
    <property type="entry name" value="D,D-DIPEPTIDE TRANSPORT SYSTEM PERMEASE PROTEIN DDPC-RELATED"/>
    <property type="match status" value="1"/>
</dbReference>
<gene>
    <name evidence="9" type="ORF">LCGC14_0919690</name>
</gene>
<accession>A0A0F9RXT6</accession>
<dbReference type="InterPro" id="IPR050366">
    <property type="entry name" value="BP-dependent_transpt_permease"/>
</dbReference>
<dbReference type="PROSITE" id="PS50928">
    <property type="entry name" value="ABC_TM1"/>
    <property type="match status" value="1"/>
</dbReference>
<keyword evidence="6 7" id="KW-0472">Membrane</keyword>
<name>A0A0F9RXT6_9ZZZZ</name>
<organism evidence="9">
    <name type="scientific">marine sediment metagenome</name>
    <dbReference type="NCBI Taxonomy" id="412755"/>
    <lineage>
        <taxon>unclassified sequences</taxon>
        <taxon>metagenomes</taxon>
        <taxon>ecological metagenomes</taxon>
    </lineage>
</organism>
<dbReference type="GO" id="GO:0005886">
    <property type="term" value="C:plasma membrane"/>
    <property type="evidence" value="ECO:0007669"/>
    <property type="project" value="UniProtKB-SubCell"/>
</dbReference>
<evidence type="ECO:0000259" key="8">
    <source>
        <dbReference type="PROSITE" id="PS50928"/>
    </source>
</evidence>
<dbReference type="InterPro" id="IPR035906">
    <property type="entry name" value="MetI-like_sf"/>
</dbReference>
<evidence type="ECO:0000256" key="6">
    <source>
        <dbReference type="ARBA" id="ARBA00023136"/>
    </source>
</evidence>
<evidence type="ECO:0000256" key="4">
    <source>
        <dbReference type="ARBA" id="ARBA00022692"/>
    </source>
</evidence>
<dbReference type="Gene3D" id="1.10.3720.10">
    <property type="entry name" value="MetI-like"/>
    <property type="match status" value="1"/>
</dbReference>
<dbReference type="AlphaFoldDB" id="A0A0F9RXT6"/>
<evidence type="ECO:0000256" key="3">
    <source>
        <dbReference type="ARBA" id="ARBA00022475"/>
    </source>
</evidence>
<dbReference type="Pfam" id="PF00528">
    <property type="entry name" value="BPD_transp_1"/>
    <property type="match status" value="1"/>
</dbReference>
<feature type="transmembrane region" description="Helical" evidence="7">
    <location>
        <begin position="211"/>
        <end position="237"/>
    </location>
</feature>
<dbReference type="InterPro" id="IPR025966">
    <property type="entry name" value="OppC_N"/>
</dbReference>
<dbReference type="InterPro" id="IPR000515">
    <property type="entry name" value="MetI-like"/>
</dbReference>
<feature type="transmembrane region" description="Helical" evidence="7">
    <location>
        <begin position="21"/>
        <end position="43"/>
    </location>
</feature>
<dbReference type="CDD" id="cd06261">
    <property type="entry name" value="TM_PBP2"/>
    <property type="match status" value="1"/>
</dbReference>
<feature type="transmembrane region" description="Helical" evidence="7">
    <location>
        <begin position="257"/>
        <end position="280"/>
    </location>
</feature>
<dbReference type="GO" id="GO:0055085">
    <property type="term" value="P:transmembrane transport"/>
    <property type="evidence" value="ECO:0007669"/>
    <property type="project" value="InterPro"/>
</dbReference>
<dbReference type="PANTHER" id="PTHR43386">
    <property type="entry name" value="OLIGOPEPTIDE TRANSPORT SYSTEM PERMEASE PROTEIN APPC"/>
    <property type="match status" value="1"/>
</dbReference>
<feature type="transmembrane region" description="Helical" evidence="7">
    <location>
        <begin position="94"/>
        <end position="117"/>
    </location>
</feature>
<evidence type="ECO:0000256" key="2">
    <source>
        <dbReference type="ARBA" id="ARBA00022448"/>
    </source>
</evidence>
<evidence type="ECO:0000256" key="5">
    <source>
        <dbReference type="ARBA" id="ARBA00022989"/>
    </source>
</evidence>
<evidence type="ECO:0000313" key="9">
    <source>
        <dbReference type="EMBL" id="KKN21993.1"/>
    </source>
</evidence>
<keyword evidence="2" id="KW-0813">Transport</keyword>
<proteinExistence type="predicted"/>
<reference evidence="9" key="1">
    <citation type="journal article" date="2015" name="Nature">
        <title>Complex archaea that bridge the gap between prokaryotes and eukaryotes.</title>
        <authorList>
            <person name="Spang A."/>
            <person name="Saw J.H."/>
            <person name="Jorgensen S.L."/>
            <person name="Zaremba-Niedzwiedzka K."/>
            <person name="Martijn J."/>
            <person name="Lind A.E."/>
            <person name="van Eijk R."/>
            <person name="Schleper C."/>
            <person name="Guy L."/>
            <person name="Ettema T.J."/>
        </authorList>
    </citation>
    <scope>NUCLEOTIDE SEQUENCE</scope>
</reference>
<keyword evidence="5 7" id="KW-1133">Transmembrane helix</keyword>
<dbReference type="SUPFAM" id="SSF161098">
    <property type="entry name" value="MetI-like"/>
    <property type="match status" value="1"/>
</dbReference>